<evidence type="ECO:0000259" key="2">
    <source>
        <dbReference type="PROSITE" id="PS50181"/>
    </source>
</evidence>
<accession>A0A5N5QTM5</accession>
<dbReference type="InterPro" id="IPR001810">
    <property type="entry name" value="F-box_dom"/>
</dbReference>
<name>A0A5N5QTM5_9AGAM</name>
<evidence type="ECO:0000313" key="4">
    <source>
        <dbReference type="Proteomes" id="UP000383932"/>
    </source>
</evidence>
<protein>
    <submittedName>
        <fullName evidence="3">Trimethylamine-N-oxide reductase</fullName>
    </submittedName>
</protein>
<proteinExistence type="predicted"/>
<sequence length="773" mass="82940">MARDVGHFGWRPAVLRLSHDVLVEIATLLDLVSLLALRQVCRSFNAIARENVVFVRLLMRLDGPPIAPRPPPPVMGLSPEERVVGAYRLHKNWDLAALPATVRTSIPVQLPVAPPPSAIRTAPLPYHLPPGADAYPFLKLETFAPFRGPPSKPPSFGADRPEIPIKGPFDTKSASVRLQPGTCPSSSKPPLAGNFAAATLRAWGNAHSWGSQPNPATDDSTNSFGPSTCASPALGIRNSPSSTCTPPPAPAPRPTRVSSIATRAVLAKLAGNGRWGIFVVKREIPQGSSASADKGKGKQRADDGTRPLTAEALASLGRPADIKGKAKEMADMGEQRIKSWSAGEAKGQTPKPDEGAFLLLYDLDAVTRGAGGVKDSNTGKMAEYALRGTPSAMTCRATSRGVVVVLVRGVAPGTSLTTILRWDYLAPEFTNLGTHKTGCMLGAISISEFERSAEAGSNQSDVSDSVEAKRVHPQSESSMCTLVAIVHRPRTIMIQDIDSGQRCFVKLGKMPPVEHRHTVQAVHLLPGPRLLALRAIQGERLSYVLEEHGVPPMGETAYPVAPLQRQWLPLADLQTCSIVEGPTYDDGSLPDLALWAFELSPHRSVTHWLLRPTSVSEGGSLDVELGHDRSAESSPVEQDMYAPANSTYAFPAHKICSSRLSFPHHKVTLAPGARRAMWFERPERSRSGEARGMRGVWGYTSVKPKPLDENEDVPVQGVVRCCTSELPDDVLAAMENNTLGVAFDEGSGRTVAVTCGDGYSALTGSKIWILDYA</sequence>
<keyword evidence="4" id="KW-1185">Reference proteome</keyword>
<feature type="domain" description="F-box" evidence="2">
    <location>
        <begin position="11"/>
        <end position="57"/>
    </location>
</feature>
<gene>
    <name evidence="3" type="ORF">CTheo_2050</name>
</gene>
<dbReference type="Pfam" id="PF00646">
    <property type="entry name" value="F-box"/>
    <property type="match status" value="1"/>
</dbReference>
<dbReference type="Gene3D" id="1.20.1280.50">
    <property type="match status" value="1"/>
</dbReference>
<dbReference type="SMART" id="SM00256">
    <property type="entry name" value="FBOX"/>
    <property type="match status" value="1"/>
</dbReference>
<reference evidence="3 4" key="1">
    <citation type="journal article" date="2019" name="Fungal Biol. Biotechnol.">
        <title>Draft genome sequence of fastidious pathogen Ceratobasidium theobromae, which causes vascular-streak dieback in Theobroma cacao.</title>
        <authorList>
            <person name="Ali S.S."/>
            <person name="Asman A."/>
            <person name="Shao J."/>
            <person name="Firmansyah A.P."/>
            <person name="Susilo A.W."/>
            <person name="Rosmana A."/>
            <person name="McMahon P."/>
            <person name="Junaid M."/>
            <person name="Guest D."/>
            <person name="Kheng T.Y."/>
            <person name="Meinhardt L.W."/>
            <person name="Bailey B.A."/>
        </authorList>
    </citation>
    <scope>NUCLEOTIDE SEQUENCE [LARGE SCALE GENOMIC DNA]</scope>
    <source>
        <strain evidence="3 4">CT2</strain>
    </source>
</reference>
<feature type="region of interest" description="Disordered" evidence="1">
    <location>
        <begin position="206"/>
        <end position="256"/>
    </location>
</feature>
<dbReference type="OrthoDB" id="3201263at2759"/>
<dbReference type="Proteomes" id="UP000383932">
    <property type="component" value="Unassembled WGS sequence"/>
</dbReference>
<evidence type="ECO:0000256" key="1">
    <source>
        <dbReference type="SAM" id="MobiDB-lite"/>
    </source>
</evidence>
<dbReference type="EMBL" id="SSOP01000019">
    <property type="protein sequence ID" value="KAB5594567.1"/>
    <property type="molecule type" value="Genomic_DNA"/>
</dbReference>
<dbReference type="PROSITE" id="PS50181">
    <property type="entry name" value="FBOX"/>
    <property type="match status" value="1"/>
</dbReference>
<dbReference type="InterPro" id="IPR036047">
    <property type="entry name" value="F-box-like_dom_sf"/>
</dbReference>
<evidence type="ECO:0000313" key="3">
    <source>
        <dbReference type="EMBL" id="KAB5594567.1"/>
    </source>
</evidence>
<dbReference type="SUPFAM" id="SSF81383">
    <property type="entry name" value="F-box domain"/>
    <property type="match status" value="1"/>
</dbReference>
<feature type="compositionally biased region" description="Polar residues" evidence="1">
    <location>
        <begin position="208"/>
        <end position="230"/>
    </location>
</feature>
<dbReference type="AlphaFoldDB" id="A0A5N5QTM5"/>
<organism evidence="3 4">
    <name type="scientific">Ceratobasidium theobromae</name>
    <dbReference type="NCBI Taxonomy" id="1582974"/>
    <lineage>
        <taxon>Eukaryota</taxon>
        <taxon>Fungi</taxon>
        <taxon>Dikarya</taxon>
        <taxon>Basidiomycota</taxon>
        <taxon>Agaricomycotina</taxon>
        <taxon>Agaricomycetes</taxon>
        <taxon>Cantharellales</taxon>
        <taxon>Ceratobasidiaceae</taxon>
        <taxon>Ceratobasidium</taxon>
    </lineage>
</organism>
<comment type="caution">
    <text evidence="3">The sequence shown here is derived from an EMBL/GenBank/DDBJ whole genome shotgun (WGS) entry which is preliminary data.</text>
</comment>